<dbReference type="AlphaFoldDB" id="A0A0G0JKW3"/>
<dbReference type="GO" id="GO:1990904">
    <property type="term" value="C:ribonucleoprotein complex"/>
    <property type="evidence" value="ECO:0007669"/>
    <property type="project" value="UniProtKB-KW"/>
</dbReference>
<dbReference type="GO" id="GO:0005840">
    <property type="term" value="C:ribosome"/>
    <property type="evidence" value="ECO:0007669"/>
    <property type="project" value="UniProtKB-KW"/>
</dbReference>
<sequence length="82" mass="9531">MKKKELRELRLKKVGELEKLISEKKMSLLKIKLDMTAGKEKNFKKAKNLRLEIAQTLTVIEEMKLYTKPEEAADELVEGVDK</sequence>
<organism evidence="6 7">
    <name type="scientific">Candidatus Woesebacteria bacterium GW2011_GWA1_37_7</name>
    <dbReference type="NCBI Taxonomy" id="1618545"/>
    <lineage>
        <taxon>Bacteria</taxon>
        <taxon>Candidatus Woeseibacteriota</taxon>
    </lineage>
</organism>
<evidence type="ECO:0000256" key="3">
    <source>
        <dbReference type="ARBA" id="ARBA00023274"/>
    </source>
</evidence>
<keyword evidence="2 5" id="KW-0689">Ribosomal protein</keyword>
<dbReference type="STRING" id="1618545.US53_C0019G0012"/>
<keyword evidence="3 5" id="KW-0687">Ribonucleoprotein</keyword>
<evidence type="ECO:0000313" key="6">
    <source>
        <dbReference type="EMBL" id="KKQ37384.1"/>
    </source>
</evidence>
<dbReference type="Proteomes" id="UP000034591">
    <property type="component" value="Unassembled WGS sequence"/>
</dbReference>
<gene>
    <name evidence="5" type="primary">rpmC</name>
    <name evidence="6" type="ORF">US53_C0019G0012</name>
</gene>
<evidence type="ECO:0000256" key="4">
    <source>
        <dbReference type="ARBA" id="ARBA00035204"/>
    </source>
</evidence>
<dbReference type="GO" id="GO:0003735">
    <property type="term" value="F:structural constituent of ribosome"/>
    <property type="evidence" value="ECO:0007669"/>
    <property type="project" value="InterPro"/>
</dbReference>
<dbReference type="Gene3D" id="1.10.287.310">
    <property type="match status" value="1"/>
</dbReference>
<reference evidence="6 7" key="1">
    <citation type="journal article" date="2015" name="Nature">
        <title>rRNA introns, odd ribosomes, and small enigmatic genomes across a large radiation of phyla.</title>
        <authorList>
            <person name="Brown C.T."/>
            <person name="Hug L.A."/>
            <person name="Thomas B.C."/>
            <person name="Sharon I."/>
            <person name="Castelle C.J."/>
            <person name="Singh A."/>
            <person name="Wilkins M.J."/>
            <person name="Williams K.H."/>
            <person name="Banfield J.F."/>
        </authorList>
    </citation>
    <scope>NUCLEOTIDE SEQUENCE [LARGE SCALE GENOMIC DNA]</scope>
</reference>
<comment type="caution">
    <text evidence="6">The sequence shown here is derived from an EMBL/GenBank/DDBJ whole genome shotgun (WGS) entry which is preliminary data.</text>
</comment>
<proteinExistence type="inferred from homology"/>
<accession>A0A0G0JKW3</accession>
<dbReference type="NCBIfam" id="TIGR00012">
    <property type="entry name" value="L29"/>
    <property type="match status" value="1"/>
</dbReference>
<evidence type="ECO:0000313" key="7">
    <source>
        <dbReference type="Proteomes" id="UP000034591"/>
    </source>
</evidence>
<dbReference type="EMBL" id="LBTI01000019">
    <property type="protein sequence ID" value="KKQ37384.1"/>
    <property type="molecule type" value="Genomic_DNA"/>
</dbReference>
<evidence type="ECO:0000256" key="5">
    <source>
        <dbReference type="HAMAP-Rule" id="MF_00374"/>
    </source>
</evidence>
<dbReference type="SUPFAM" id="SSF46561">
    <property type="entry name" value="Ribosomal protein L29 (L29p)"/>
    <property type="match status" value="1"/>
</dbReference>
<comment type="similarity">
    <text evidence="1 5">Belongs to the universal ribosomal protein uL29 family.</text>
</comment>
<name>A0A0G0JKW3_9BACT</name>
<evidence type="ECO:0000256" key="1">
    <source>
        <dbReference type="ARBA" id="ARBA00009254"/>
    </source>
</evidence>
<dbReference type="GO" id="GO:0006412">
    <property type="term" value="P:translation"/>
    <property type="evidence" value="ECO:0007669"/>
    <property type="project" value="UniProtKB-UniRule"/>
</dbReference>
<dbReference type="InterPro" id="IPR001854">
    <property type="entry name" value="Ribosomal_uL29"/>
</dbReference>
<protein>
    <recommendedName>
        <fullName evidence="4 5">Large ribosomal subunit protein uL29</fullName>
    </recommendedName>
</protein>
<dbReference type="HAMAP" id="MF_00374">
    <property type="entry name" value="Ribosomal_uL29"/>
    <property type="match status" value="1"/>
</dbReference>
<dbReference type="InterPro" id="IPR036049">
    <property type="entry name" value="Ribosomal_uL29_sf"/>
</dbReference>
<evidence type="ECO:0000256" key="2">
    <source>
        <dbReference type="ARBA" id="ARBA00022980"/>
    </source>
</evidence>